<dbReference type="GO" id="GO:0003677">
    <property type="term" value="F:DNA binding"/>
    <property type="evidence" value="ECO:0007669"/>
    <property type="project" value="UniProtKB-KW"/>
</dbReference>
<evidence type="ECO:0000313" key="2">
    <source>
        <dbReference type="EMBL" id="RHD04631.1"/>
    </source>
</evidence>
<dbReference type="AlphaFoldDB" id="A0A414D4S5"/>
<dbReference type="Proteomes" id="UP000284472">
    <property type="component" value="Unassembled WGS sequence"/>
</dbReference>
<sequence length="259" mass="30675">MKFSNKRTLQYSDQFKKNHMTSKQDLLKKFDCIIKTVNQKSQDDTRHSAAYYHVVNELLKKFQKKLVSTRLFTELEDWWAYELTLSYDGIYLFCNHYNFHGLAPDNKLDMVCDQEFILLSVKSELLTVEQYAEQYGVEFVTVRQWIRRGKIRTATKYGKEWRIPILTEPPTRGYSPASYSGKQPLTELPKSCEFLVAYDKVLILQIPEAKRQYQLFFSTTDNIEIKKCIQVTEAEKEKLELFLIAHPLVKYDMDFLRTD</sequence>
<name>A0A414D4S5_MEDGN</name>
<keyword evidence="2" id="KW-0238">DNA-binding</keyword>
<accession>A0A414D4S5</accession>
<evidence type="ECO:0000313" key="3">
    <source>
        <dbReference type="Proteomes" id="UP000284472"/>
    </source>
</evidence>
<gene>
    <name evidence="2" type="ORF">DW812_11810</name>
</gene>
<evidence type="ECO:0000259" key="1">
    <source>
        <dbReference type="Pfam" id="PF12728"/>
    </source>
</evidence>
<protein>
    <submittedName>
        <fullName evidence="2">DNA-binding protein</fullName>
    </submittedName>
</protein>
<dbReference type="Pfam" id="PF12728">
    <property type="entry name" value="HTH_17"/>
    <property type="match status" value="1"/>
</dbReference>
<dbReference type="RefSeq" id="WP_118043929.1">
    <property type="nucleotide sequence ID" value="NZ_JADMPO010000035.1"/>
</dbReference>
<proteinExistence type="predicted"/>
<comment type="caution">
    <text evidence="2">The sequence shown here is derived from an EMBL/GenBank/DDBJ whole genome shotgun (WGS) entry which is preliminary data.</text>
</comment>
<dbReference type="InterPro" id="IPR041657">
    <property type="entry name" value="HTH_17"/>
</dbReference>
<organism evidence="2 3">
    <name type="scientific">Mediterraneibacter gnavus</name>
    <name type="common">Ruminococcus gnavus</name>
    <dbReference type="NCBI Taxonomy" id="33038"/>
    <lineage>
        <taxon>Bacteria</taxon>
        <taxon>Bacillati</taxon>
        <taxon>Bacillota</taxon>
        <taxon>Clostridia</taxon>
        <taxon>Lachnospirales</taxon>
        <taxon>Lachnospiraceae</taxon>
        <taxon>Mediterraneibacter</taxon>
    </lineage>
</organism>
<reference evidence="2 3" key="1">
    <citation type="submission" date="2018-08" db="EMBL/GenBank/DDBJ databases">
        <title>A genome reference for cultivated species of the human gut microbiota.</title>
        <authorList>
            <person name="Zou Y."/>
            <person name="Xue W."/>
            <person name="Luo G."/>
        </authorList>
    </citation>
    <scope>NUCLEOTIDE SEQUENCE [LARGE SCALE GENOMIC DNA]</scope>
    <source>
        <strain evidence="2 3">AM32-6</strain>
    </source>
</reference>
<feature type="domain" description="Helix-turn-helix" evidence="1">
    <location>
        <begin position="125"/>
        <end position="164"/>
    </location>
</feature>
<dbReference type="EMBL" id="QSIR01000018">
    <property type="protein sequence ID" value="RHD04631.1"/>
    <property type="molecule type" value="Genomic_DNA"/>
</dbReference>